<accession>A0AAD4HHR4</accession>
<protein>
    <submittedName>
        <fullName evidence="1">Uncharacterized protein</fullName>
    </submittedName>
</protein>
<sequence>MLWIYPATFGSAYTLILKSMPSLTDIRARPPRAMHFSFLRVVAVVTALTRSMSVTASQCASLGQACGTTNPTGLICCDDLFFVRFASKIQPHDSPLRLVPIGVRKFFHILRGT</sequence>
<dbReference type="GeneID" id="64656809"/>
<organism evidence="1 2">
    <name type="scientific">Suillus fuscotomentosus</name>
    <dbReference type="NCBI Taxonomy" id="1912939"/>
    <lineage>
        <taxon>Eukaryota</taxon>
        <taxon>Fungi</taxon>
        <taxon>Dikarya</taxon>
        <taxon>Basidiomycota</taxon>
        <taxon>Agaricomycotina</taxon>
        <taxon>Agaricomycetes</taxon>
        <taxon>Agaricomycetidae</taxon>
        <taxon>Boletales</taxon>
        <taxon>Suillineae</taxon>
        <taxon>Suillaceae</taxon>
        <taxon>Suillus</taxon>
    </lineage>
</organism>
<evidence type="ECO:0000313" key="1">
    <source>
        <dbReference type="EMBL" id="KAG1896937.1"/>
    </source>
</evidence>
<dbReference type="EMBL" id="JABBWK010000051">
    <property type="protein sequence ID" value="KAG1896937.1"/>
    <property type="molecule type" value="Genomic_DNA"/>
</dbReference>
<proteinExistence type="predicted"/>
<comment type="caution">
    <text evidence="1">The sequence shown here is derived from an EMBL/GenBank/DDBJ whole genome shotgun (WGS) entry which is preliminary data.</text>
</comment>
<keyword evidence="2" id="KW-1185">Reference proteome</keyword>
<reference evidence="1" key="1">
    <citation type="journal article" date="2020" name="New Phytol.">
        <title>Comparative genomics reveals dynamic genome evolution in host specialist ectomycorrhizal fungi.</title>
        <authorList>
            <person name="Lofgren L.A."/>
            <person name="Nguyen N.H."/>
            <person name="Vilgalys R."/>
            <person name="Ruytinx J."/>
            <person name="Liao H.L."/>
            <person name="Branco S."/>
            <person name="Kuo A."/>
            <person name="LaButti K."/>
            <person name="Lipzen A."/>
            <person name="Andreopoulos W."/>
            <person name="Pangilinan J."/>
            <person name="Riley R."/>
            <person name="Hundley H."/>
            <person name="Na H."/>
            <person name="Barry K."/>
            <person name="Grigoriev I.V."/>
            <person name="Stajich J.E."/>
            <person name="Kennedy P.G."/>
        </authorList>
    </citation>
    <scope>NUCLEOTIDE SEQUENCE</scope>
    <source>
        <strain evidence="1">FC203</strain>
    </source>
</reference>
<dbReference type="AlphaFoldDB" id="A0AAD4HHR4"/>
<evidence type="ECO:0000313" key="2">
    <source>
        <dbReference type="Proteomes" id="UP001195769"/>
    </source>
</evidence>
<gene>
    <name evidence="1" type="ORF">F5891DRAFT_1051822</name>
</gene>
<dbReference type="Proteomes" id="UP001195769">
    <property type="component" value="Unassembled WGS sequence"/>
</dbReference>
<dbReference type="RefSeq" id="XP_041222513.1">
    <property type="nucleotide sequence ID" value="XM_041362511.1"/>
</dbReference>
<name>A0AAD4HHR4_9AGAM</name>